<dbReference type="Gene3D" id="1.10.510.10">
    <property type="entry name" value="Transferase(Phosphotransferase) domain 1"/>
    <property type="match status" value="1"/>
</dbReference>
<dbReference type="PANTHER" id="PTHR27009">
    <property type="entry name" value="RUST RESISTANCE KINASE LR10-RELATED"/>
    <property type="match status" value="1"/>
</dbReference>
<keyword evidence="5 14" id="KW-0732">Signal</keyword>
<keyword evidence="4 13" id="KW-0812">Transmembrane</keyword>
<dbReference type="GeneID" id="109706145"/>
<dbReference type="Pfam" id="PF13947">
    <property type="entry name" value="GUB_WAK_bind"/>
    <property type="match status" value="1"/>
</dbReference>
<organism evidence="16 17">
    <name type="scientific">Ananas comosus</name>
    <name type="common">Pineapple</name>
    <name type="synonym">Ananas ananas</name>
    <dbReference type="NCBI Taxonomy" id="4615"/>
    <lineage>
        <taxon>Eukaryota</taxon>
        <taxon>Viridiplantae</taxon>
        <taxon>Streptophyta</taxon>
        <taxon>Embryophyta</taxon>
        <taxon>Tracheophyta</taxon>
        <taxon>Spermatophyta</taxon>
        <taxon>Magnoliopsida</taxon>
        <taxon>Liliopsida</taxon>
        <taxon>Poales</taxon>
        <taxon>Bromeliaceae</taxon>
        <taxon>Bromelioideae</taxon>
        <taxon>Ananas</taxon>
    </lineage>
</organism>
<evidence type="ECO:0000256" key="2">
    <source>
        <dbReference type="ARBA" id="ARBA00022527"/>
    </source>
</evidence>
<dbReference type="Proteomes" id="UP000515123">
    <property type="component" value="Unplaced"/>
</dbReference>
<dbReference type="GO" id="GO:0030247">
    <property type="term" value="F:polysaccharide binding"/>
    <property type="evidence" value="ECO:0007669"/>
    <property type="project" value="InterPro"/>
</dbReference>
<dbReference type="InterPro" id="IPR008271">
    <property type="entry name" value="Ser/Thr_kinase_AS"/>
</dbReference>
<evidence type="ECO:0000256" key="5">
    <source>
        <dbReference type="ARBA" id="ARBA00022729"/>
    </source>
</evidence>
<reference evidence="16" key="1">
    <citation type="journal article" date="2015" name="Nat. Genet.">
        <title>The pineapple genome and the evolution of CAM photosynthesis.</title>
        <authorList>
            <person name="Ming R."/>
            <person name="VanBuren R."/>
            <person name="Wai C.M."/>
            <person name="Tang H."/>
            <person name="Schatz M.C."/>
            <person name="Bowers J.E."/>
            <person name="Lyons E."/>
            <person name="Wang M.L."/>
            <person name="Chen J."/>
            <person name="Biggers E."/>
            <person name="Zhang J."/>
            <person name="Huang L."/>
            <person name="Zhang L."/>
            <person name="Miao W."/>
            <person name="Zhang J."/>
            <person name="Ye Z."/>
            <person name="Miao C."/>
            <person name="Lin Z."/>
            <person name="Wang H."/>
            <person name="Zhou H."/>
            <person name="Yim W.C."/>
            <person name="Priest H.D."/>
            <person name="Zheng C."/>
            <person name="Woodhouse M."/>
            <person name="Edger P.P."/>
            <person name="Guyot R."/>
            <person name="Guo H.B."/>
            <person name="Guo H."/>
            <person name="Zheng G."/>
            <person name="Singh R."/>
            <person name="Sharma A."/>
            <person name="Min X."/>
            <person name="Zheng Y."/>
            <person name="Lee H."/>
            <person name="Gurtowski J."/>
            <person name="Sedlazeck F.J."/>
            <person name="Harkess A."/>
            <person name="McKain M.R."/>
            <person name="Liao Z."/>
            <person name="Fang J."/>
            <person name="Liu J."/>
            <person name="Zhang X."/>
            <person name="Zhang Q."/>
            <person name="Hu W."/>
            <person name="Qin Y."/>
            <person name="Wang K."/>
            <person name="Chen L.Y."/>
            <person name="Shirley N."/>
            <person name="Lin Y.R."/>
            <person name="Liu L.Y."/>
            <person name="Hernandez A.G."/>
            <person name="Wright C.L."/>
            <person name="Bulone V."/>
            <person name="Tuskan G.A."/>
            <person name="Heath K."/>
            <person name="Zee F."/>
            <person name="Moore P.H."/>
            <person name="Sunkar R."/>
            <person name="Leebens-Mack J.H."/>
            <person name="Mockler T."/>
            <person name="Bennetzen J.L."/>
            <person name="Freeling M."/>
            <person name="Sankoff D."/>
            <person name="Paterson A.H."/>
            <person name="Zhu X."/>
            <person name="Yang X."/>
            <person name="Smith J.A."/>
            <person name="Cushman J.C."/>
            <person name="Paull R.E."/>
            <person name="Yu Q."/>
        </authorList>
    </citation>
    <scope>NUCLEOTIDE SEQUENCE [LARGE SCALE GENOMIC DNA]</scope>
    <source>
        <strain evidence="16">cv. F153</strain>
    </source>
</reference>
<evidence type="ECO:0000256" key="9">
    <source>
        <dbReference type="ARBA" id="ARBA00022989"/>
    </source>
</evidence>
<dbReference type="Pfam" id="PF07714">
    <property type="entry name" value="PK_Tyr_Ser-Thr"/>
    <property type="match status" value="1"/>
</dbReference>
<dbReference type="Pfam" id="PF14380">
    <property type="entry name" value="WAK_assoc"/>
    <property type="match status" value="1"/>
</dbReference>
<feature type="binding site" evidence="12">
    <location>
        <position position="367"/>
    </location>
    <ligand>
        <name>ATP</name>
        <dbReference type="ChEBI" id="CHEBI:30616"/>
    </ligand>
</feature>
<evidence type="ECO:0000256" key="10">
    <source>
        <dbReference type="ARBA" id="ARBA00023136"/>
    </source>
</evidence>
<dbReference type="InterPro" id="IPR001245">
    <property type="entry name" value="Ser-Thr/Tyr_kinase_cat_dom"/>
</dbReference>
<evidence type="ECO:0000256" key="1">
    <source>
        <dbReference type="ARBA" id="ARBA00004479"/>
    </source>
</evidence>
<dbReference type="InterPro" id="IPR017441">
    <property type="entry name" value="Protein_kinase_ATP_BS"/>
</dbReference>
<dbReference type="RefSeq" id="XP_020082536.1">
    <property type="nucleotide sequence ID" value="XM_020226947.1"/>
</dbReference>
<evidence type="ECO:0000256" key="7">
    <source>
        <dbReference type="ARBA" id="ARBA00022777"/>
    </source>
</evidence>
<dbReference type="InterPro" id="IPR045874">
    <property type="entry name" value="LRK10/LRL21-25-like"/>
</dbReference>
<accession>A0A6P5EGG9</accession>
<dbReference type="InterPro" id="IPR032872">
    <property type="entry name" value="WAK_assoc_C"/>
</dbReference>
<gene>
    <name evidence="17" type="primary">LOC109706145</name>
</gene>
<dbReference type="AlphaFoldDB" id="A0A6P5EGG9"/>
<dbReference type="FunFam" id="3.30.200.20:FF:000178">
    <property type="entry name" value="serine/threonine-protein kinase PBS1-like"/>
    <property type="match status" value="1"/>
</dbReference>
<keyword evidence="6 12" id="KW-0547">Nucleotide-binding</keyword>
<evidence type="ECO:0000256" key="11">
    <source>
        <dbReference type="ARBA" id="ARBA00023180"/>
    </source>
</evidence>
<evidence type="ECO:0000256" key="3">
    <source>
        <dbReference type="ARBA" id="ARBA00022679"/>
    </source>
</evidence>
<evidence type="ECO:0000256" key="14">
    <source>
        <dbReference type="SAM" id="SignalP"/>
    </source>
</evidence>
<evidence type="ECO:0000256" key="12">
    <source>
        <dbReference type="PROSITE-ProRule" id="PRU10141"/>
    </source>
</evidence>
<dbReference type="InterPro" id="IPR011009">
    <property type="entry name" value="Kinase-like_dom_sf"/>
</dbReference>
<dbReference type="SMART" id="SM00220">
    <property type="entry name" value="S_TKc"/>
    <property type="match status" value="1"/>
</dbReference>
<dbReference type="GO" id="GO:0016020">
    <property type="term" value="C:membrane"/>
    <property type="evidence" value="ECO:0007669"/>
    <property type="project" value="UniProtKB-SubCell"/>
</dbReference>
<keyword evidence="10 13" id="KW-0472">Membrane</keyword>
<feature type="chain" id="PRO_5027744737" evidence="14">
    <location>
        <begin position="29"/>
        <end position="623"/>
    </location>
</feature>
<sequence>MHPAETLPLLPFVLLLLLACILPSLSDAENYYRYTDCAPKNYTCRTMNFTVGYPFQIGTDRPDYCRYPGYYLTCTDDVLLINIDDGMKPFQVKNIDYGNHLLTLVDPNFAATTCPLPNYNFTINTTIFDYNDRNTMMIIYNCSTPQTSLPAASIYSIPCAEEMSGQYYYYRLNDEDSAFGNCVTVSPVFVQISAANLFIHGNLSFEDVMNEGFMLRWTAGKGWCSDCVSSGGNCGYNTVARDQQTCYCPNGTAIRNCTTGTVDSSKMRKRIEVFIGIGSGLFVCLCLIVFVLKCKKSRDILFCWKKKSKTSLCVESFIQKYGSLNTKWYKYSEVKRMTKSFTDKLGKGGYGTVYKGSLPNGHPVAVKMLTESKGNGEEFINEVASISRTSHVNIVRLLGFCLDGSKRALIYDFMPNGSLERFNFTDRSQIESTLGWNKLFEIVVGVARGLEYLHRGCNTRIVHFDIKPHNILLDQDFCPKISDFGLAKLCTSKESIISLIGARGTIGYIAPEVFSRNFGVVSSKSDVYSYGMMVLEMVGGRKNLDVTTTSSSETYFPHYLYKNINQYCVEACGDNGEAIEIVRKMILVALWCIQTMPDDRPSMSRVVNMLEGDISDLQLPPKP</sequence>
<comment type="subcellular location">
    <subcellularLocation>
        <location evidence="1">Membrane</location>
        <topology evidence="1">Single-pass type I membrane protein</topology>
    </subcellularLocation>
</comment>
<dbReference type="Gene3D" id="3.30.200.20">
    <property type="entry name" value="Phosphorylase Kinase, domain 1"/>
    <property type="match status" value="1"/>
</dbReference>
<dbReference type="InterPro" id="IPR000719">
    <property type="entry name" value="Prot_kinase_dom"/>
</dbReference>
<evidence type="ECO:0000256" key="6">
    <source>
        <dbReference type="ARBA" id="ARBA00022741"/>
    </source>
</evidence>
<dbReference type="CDD" id="cd14066">
    <property type="entry name" value="STKc_IRAK"/>
    <property type="match status" value="1"/>
</dbReference>
<evidence type="ECO:0000313" key="17">
    <source>
        <dbReference type="RefSeq" id="XP_020082536.1"/>
    </source>
</evidence>
<dbReference type="PROSITE" id="PS50011">
    <property type="entry name" value="PROTEIN_KINASE_DOM"/>
    <property type="match status" value="1"/>
</dbReference>
<keyword evidence="3" id="KW-0808">Transferase</keyword>
<keyword evidence="16" id="KW-1185">Reference proteome</keyword>
<proteinExistence type="predicted"/>
<keyword evidence="8 12" id="KW-0067">ATP-binding</keyword>
<keyword evidence="11" id="KW-0325">Glycoprotein</keyword>
<protein>
    <submittedName>
        <fullName evidence="17">LEAF RUST 10 DISEASE-RESISTANCE LOCUS RECEPTOR-LIKE PROTEIN KINASE-like 2.4</fullName>
    </submittedName>
</protein>
<keyword evidence="7" id="KW-0418">Kinase</keyword>
<feature type="transmembrane region" description="Helical" evidence="13">
    <location>
        <begin position="273"/>
        <end position="292"/>
    </location>
</feature>
<dbReference type="InterPro" id="IPR025287">
    <property type="entry name" value="WAK_GUB"/>
</dbReference>
<keyword evidence="9 13" id="KW-1133">Transmembrane helix</keyword>
<evidence type="ECO:0000256" key="4">
    <source>
        <dbReference type="ARBA" id="ARBA00022692"/>
    </source>
</evidence>
<dbReference type="FunFam" id="1.10.510.10:FF:000590">
    <property type="entry name" value="PR5-like receptor kinase"/>
    <property type="match status" value="1"/>
</dbReference>
<dbReference type="SUPFAM" id="SSF56112">
    <property type="entry name" value="Protein kinase-like (PK-like)"/>
    <property type="match status" value="1"/>
</dbReference>
<name>A0A6P5EGG9_ANACO</name>
<keyword evidence="2" id="KW-0723">Serine/threonine-protein kinase</keyword>
<evidence type="ECO:0000256" key="13">
    <source>
        <dbReference type="SAM" id="Phobius"/>
    </source>
</evidence>
<evidence type="ECO:0000259" key="15">
    <source>
        <dbReference type="PROSITE" id="PS50011"/>
    </source>
</evidence>
<dbReference type="GO" id="GO:0005524">
    <property type="term" value="F:ATP binding"/>
    <property type="evidence" value="ECO:0007669"/>
    <property type="project" value="UniProtKB-UniRule"/>
</dbReference>
<dbReference type="OrthoDB" id="4062651at2759"/>
<evidence type="ECO:0000256" key="8">
    <source>
        <dbReference type="ARBA" id="ARBA00022840"/>
    </source>
</evidence>
<dbReference type="GO" id="GO:0004674">
    <property type="term" value="F:protein serine/threonine kinase activity"/>
    <property type="evidence" value="ECO:0007669"/>
    <property type="project" value="UniProtKB-KW"/>
</dbReference>
<feature type="signal peptide" evidence="14">
    <location>
        <begin position="1"/>
        <end position="28"/>
    </location>
</feature>
<dbReference type="PROSITE" id="PS00107">
    <property type="entry name" value="PROTEIN_KINASE_ATP"/>
    <property type="match status" value="1"/>
</dbReference>
<reference evidence="17" key="2">
    <citation type="submission" date="2025-08" db="UniProtKB">
        <authorList>
            <consortium name="RefSeq"/>
        </authorList>
    </citation>
    <scope>IDENTIFICATION</scope>
    <source>
        <tissue evidence="17">Leaf</tissue>
    </source>
</reference>
<evidence type="ECO:0000313" key="16">
    <source>
        <dbReference type="Proteomes" id="UP000515123"/>
    </source>
</evidence>
<dbReference type="PROSITE" id="PS00108">
    <property type="entry name" value="PROTEIN_KINASE_ST"/>
    <property type="match status" value="1"/>
</dbReference>
<feature type="domain" description="Protein kinase" evidence="15">
    <location>
        <begin position="339"/>
        <end position="623"/>
    </location>
</feature>